<gene>
    <name evidence="1" type="ORF">NPIL_595741</name>
</gene>
<comment type="caution">
    <text evidence="1">The sequence shown here is derived from an EMBL/GenBank/DDBJ whole genome shotgun (WGS) entry which is preliminary data.</text>
</comment>
<dbReference type="AlphaFoldDB" id="A0A8X6UDL5"/>
<dbReference type="Proteomes" id="UP000887013">
    <property type="component" value="Unassembled WGS sequence"/>
</dbReference>
<keyword evidence="2" id="KW-1185">Reference proteome</keyword>
<name>A0A8X6UDL5_NEPPI</name>
<organism evidence="1 2">
    <name type="scientific">Nephila pilipes</name>
    <name type="common">Giant wood spider</name>
    <name type="synonym">Nephila maculata</name>
    <dbReference type="NCBI Taxonomy" id="299642"/>
    <lineage>
        <taxon>Eukaryota</taxon>
        <taxon>Metazoa</taxon>
        <taxon>Ecdysozoa</taxon>
        <taxon>Arthropoda</taxon>
        <taxon>Chelicerata</taxon>
        <taxon>Arachnida</taxon>
        <taxon>Araneae</taxon>
        <taxon>Araneomorphae</taxon>
        <taxon>Entelegynae</taxon>
        <taxon>Araneoidea</taxon>
        <taxon>Nephilidae</taxon>
        <taxon>Nephila</taxon>
    </lineage>
</organism>
<evidence type="ECO:0000313" key="2">
    <source>
        <dbReference type="Proteomes" id="UP000887013"/>
    </source>
</evidence>
<dbReference type="EMBL" id="BMAW01077773">
    <property type="protein sequence ID" value="GFU07981.1"/>
    <property type="molecule type" value="Genomic_DNA"/>
</dbReference>
<evidence type="ECO:0000313" key="1">
    <source>
        <dbReference type="EMBL" id="GFU07981.1"/>
    </source>
</evidence>
<protein>
    <submittedName>
        <fullName evidence="1">Uncharacterized protein</fullName>
    </submittedName>
</protein>
<reference evidence="1" key="1">
    <citation type="submission" date="2020-08" db="EMBL/GenBank/DDBJ databases">
        <title>Multicomponent nature underlies the extraordinary mechanical properties of spider dragline silk.</title>
        <authorList>
            <person name="Kono N."/>
            <person name="Nakamura H."/>
            <person name="Mori M."/>
            <person name="Yoshida Y."/>
            <person name="Ohtoshi R."/>
            <person name="Malay A.D."/>
            <person name="Moran D.A.P."/>
            <person name="Tomita M."/>
            <person name="Numata K."/>
            <person name="Arakawa K."/>
        </authorList>
    </citation>
    <scope>NUCLEOTIDE SEQUENCE</scope>
</reference>
<accession>A0A8X6UDL5</accession>
<proteinExistence type="predicted"/>
<sequence length="101" mass="11624">MRGDVDGGSSIYLCCSVAEREVHDETRSWYLCRRLQSFRIAVVIKGFAARLIDFVTSVSLYFDRGSATCCLKCSVKYVQRKMRVNDSEMDEDELNYQEVCT</sequence>